<proteinExistence type="predicted"/>
<protein>
    <submittedName>
        <fullName evidence="1">DUF2574 family protein</fullName>
    </submittedName>
</protein>
<dbReference type="EMBL" id="JABXRI010000001">
    <property type="protein sequence ID" value="MBA8064342.1"/>
    <property type="molecule type" value="Genomic_DNA"/>
</dbReference>
<evidence type="ECO:0000313" key="2">
    <source>
        <dbReference type="Proteomes" id="UP000591803"/>
    </source>
</evidence>
<dbReference type="RefSeq" id="WP_137362827.1">
    <property type="nucleotide sequence ID" value="NZ_CP056244.1"/>
</dbReference>
<dbReference type="InterPro" id="IPR020386">
    <property type="entry name" value="Uncharacterised_YehE"/>
</dbReference>
<dbReference type="Pfam" id="PF10836">
    <property type="entry name" value="DUF2574"/>
    <property type="match status" value="1"/>
</dbReference>
<accession>A0A7D6ZLM4</accession>
<dbReference type="Proteomes" id="UP000591803">
    <property type="component" value="Unassembled WGS sequence"/>
</dbReference>
<gene>
    <name evidence="1" type="ORF">HV077_18525</name>
</gene>
<sequence length="93" mass="9741">MKIGLLLGLITLAYGMSSSVFASDTATLTISGRVTEPTCSADVVNNKVQQRCGGTTLTPNIHEVASHPVRGVVTELVPLGGDAARQIVLSRYD</sequence>
<name>A0A7D6ZLM4_CITFR</name>
<reference evidence="1 2" key="1">
    <citation type="submission" date="2020-06" db="EMBL/GenBank/DDBJ databases">
        <title>REHAB project genomes.</title>
        <authorList>
            <person name="Shaw L.P."/>
        </authorList>
    </citation>
    <scope>NUCLEOTIDE SEQUENCE [LARGE SCALE GENOMIC DNA]</scope>
    <source>
        <strain evidence="1 2">RHBSTW-00116</strain>
    </source>
</reference>
<organism evidence="1 2">
    <name type="scientific">Citrobacter freundii</name>
    <dbReference type="NCBI Taxonomy" id="546"/>
    <lineage>
        <taxon>Bacteria</taxon>
        <taxon>Pseudomonadati</taxon>
        <taxon>Pseudomonadota</taxon>
        <taxon>Gammaproteobacteria</taxon>
        <taxon>Enterobacterales</taxon>
        <taxon>Enterobacteriaceae</taxon>
        <taxon>Citrobacter</taxon>
        <taxon>Citrobacter freundii complex</taxon>
    </lineage>
</organism>
<dbReference type="AlphaFoldDB" id="A0A7D6ZLM4"/>
<comment type="caution">
    <text evidence="1">The sequence shown here is derived from an EMBL/GenBank/DDBJ whole genome shotgun (WGS) entry which is preliminary data.</text>
</comment>
<evidence type="ECO:0000313" key="1">
    <source>
        <dbReference type="EMBL" id="MBA8064342.1"/>
    </source>
</evidence>